<dbReference type="Proteomes" id="UP000053477">
    <property type="component" value="Unassembled WGS sequence"/>
</dbReference>
<reference evidence="2 3" key="1">
    <citation type="submission" date="2015-04" db="EMBL/GenBank/DDBJ databases">
        <title>Complete genome sequence of Schizopora paradoxa KUC8140, a cosmopolitan wood degrader in East Asia.</title>
        <authorList>
            <consortium name="DOE Joint Genome Institute"/>
            <person name="Min B."/>
            <person name="Park H."/>
            <person name="Jang Y."/>
            <person name="Kim J.-J."/>
            <person name="Kim K.H."/>
            <person name="Pangilinan J."/>
            <person name="Lipzen A."/>
            <person name="Riley R."/>
            <person name="Grigoriev I.V."/>
            <person name="Spatafora J.W."/>
            <person name="Choi I.-G."/>
        </authorList>
    </citation>
    <scope>NUCLEOTIDE SEQUENCE [LARGE SCALE GENOMIC DNA]</scope>
    <source>
        <strain evidence="2 3">KUC8140</strain>
    </source>
</reference>
<sequence>MRWLAASRSSKSGVTGKNDAKGQAPSSSTMPTTSNVASEHHTPASLPQRQQKTVFRALPDDILIFIWELSISEESESGFTPTYDPNVLLKISAVCSHWRCTALSISSLWAYIPSYFSKDLLQLFLTRSANAPLLVDLTCSRFFDDNQHPFSGGDNLLRRSDIFLAKLKTIFLHANRIRYLSLRLEAYAASTIDLELAGANCKIPGLEGLFFHVSSGLSPWAIPDTEFERIMDASLSLFMKFRNPLLRELYIDGLRVPPKIINVASLSTLSLRITEPIKSLRNYLMDVLKDGASLVSLSLDLWCAFISDRDSEPRPDPLHLHHLRQLSLKAPIDQCTLLAKILPIHQLDELHLESRHSFVLWDEVARLLPPSPPGNTVHIEVDEYLIRLEFLEFSERSRNSTRRRYLFTIEARHGQESNNNVLLGILNPLRFPNITNVDLCVSSAFDNSSMRSLLSHFGVLRSLSVRLDRRSHYTFPIEDAVDLDILRSPTSPLKSLQFIIFSNLTVKMPQATSFLFGLHAIAHERIKAGLPPLHLEFENCEGLTEDLLRKCGSKK</sequence>
<proteinExistence type="predicted"/>
<evidence type="ECO:0000256" key="1">
    <source>
        <dbReference type="SAM" id="MobiDB-lite"/>
    </source>
</evidence>
<gene>
    <name evidence="2" type="ORF">SCHPADRAFT_328954</name>
</gene>
<protein>
    <recommendedName>
        <fullName evidence="4">F-box domain-containing protein</fullName>
    </recommendedName>
</protein>
<evidence type="ECO:0000313" key="2">
    <source>
        <dbReference type="EMBL" id="KLO14125.1"/>
    </source>
</evidence>
<evidence type="ECO:0000313" key="3">
    <source>
        <dbReference type="Proteomes" id="UP000053477"/>
    </source>
</evidence>
<dbReference type="OrthoDB" id="2269034at2759"/>
<keyword evidence="3" id="KW-1185">Reference proteome</keyword>
<name>A0A0H2RQ77_9AGAM</name>
<evidence type="ECO:0008006" key="4">
    <source>
        <dbReference type="Google" id="ProtNLM"/>
    </source>
</evidence>
<feature type="compositionally biased region" description="Polar residues" evidence="1">
    <location>
        <begin position="24"/>
        <end position="37"/>
    </location>
</feature>
<accession>A0A0H2RQ77</accession>
<organism evidence="2 3">
    <name type="scientific">Schizopora paradoxa</name>
    <dbReference type="NCBI Taxonomy" id="27342"/>
    <lineage>
        <taxon>Eukaryota</taxon>
        <taxon>Fungi</taxon>
        <taxon>Dikarya</taxon>
        <taxon>Basidiomycota</taxon>
        <taxon>Agaricomycotina</taxon>
        <taxon>Agaricomycetes</taxon>
        <taxon>Hymenochaetales</taxon>
        <taxon>Schizoporaceae</taxon>
        <taxon>Schizopora</taxon>
    </lineage>
</organism>
<dbReference type="InParanoid" id="A0A0H2RQ77"/>
<dbReference type="AlphaFoldDB" id="A0A0H2RQ77"/>
<dbReference type="EMBL" id="KQ085948">
    <property type="protein sequence ID" value="KLO14125.1"/>
    <property type="molecule type" value="Genomic_DNA"/>
</dbReference>
<feature type="region of interest" description="Disordered" evidence="1">
    <location>
        <begin position="1"/>
        <end position="50"/>
    </location>
</feature>